<feature type="compositionally biased region" description="Polar residues" evidence="5">
    <location>
        <begin position="320"/>
        <end position="331"/>
    </location>
</feature>
<evidence type="ECO:0000256" key="4">
    <source>
        <dbReference type="PROSITE-ProRule" id="PRU00175"/>
    </source>
</evidence>
<dbReference type="Proteomes" id="UP000708208">
    <property type="component" value="Unassembled WGS sequence"/>
</dbReference>
<dbReference type="GO" id="GO:0008270">
    <property type="term" value="F:zinc ion binding"/>
    <property type="evidence" value="ECO:0007669"/>
    <property type="project" value="UniProtKB-KW"/>
</dbReference>
<feature type="compositionally biased region" description="Pro residues" evidence="5">
    <location>
        <begin position="336"/>
        <end position="346"/>
    </location>
</feature>
<protein>
    <recommendedName>
        <fullName evidence="6">RING-type domain-containing protein</fullName>
    </recommendedName>
</protein>
<feature type="region of interest" description="Disordered" evidence="5">
    <location>
        <begin position="288"/>
        <end position="353"/>
    </location>
</feature>
<evidence type="ECO:0000256" key="1">
    <source>
        <dbReference type="ARBA" id="ARBA00022723"/>
    </source>
</evidence>
<dbReference type="EMBL" id="CAJVCH010451607">
    <property type="protein sequence ID" value="CAG7819513.1"/>
    <property type="molecule type" value="Genomic_DNA"/>
</dbReference>
<proteinExistence type="predicted"/>
<dbReference type="GO" id="GO:0061630">
    <property type="term" value="F:ubiquitin protein ligase activity"/>
    <property type="evidence" value="ECO:0007669"/>
    <property type="project" value="TreeGrafter"/>
</dbReference>
<feature type="compositionally biased region" description="Low complexity" evidence="5">
    <location>
        <begin position="26"/>
        <end position="43"/>
    </location>
</feature>
<feature type="domain" description="RING-type" evidence="6">
    <location>
        <begin position="469"/>
        <end position="510"/>
    </location>
</feature>
<keyword evidence="3" id="KW-0862">Zinc</keyword>
<reference evidence="7" key="1">
    <citation type="submission" date="2021-06" db="EMBL/GenBank/DDBJ databases">
        <authorList>
            <person name="Hodson N. C."/>
            <person name="Mongue J. A."/>
            <person name="Jaron S. K."/>
        </authorList>
    </citation>
    <scope>NUCLEOTIDE SEQUENCE</scope>
</reference>
<dbReference type="AlphaFoldDB" id="A0A8J2LBX4"/>
<feature type="compositionally biased region" description="Basic and acidic residues" evidence="5">
    <location>
        <begin position="114"/>
        <end position="123"/>
    </location>
</feature>
<evidence type="ECO:0000256" key="2">
    <source>
        <dbReference type="ARBA" id="ARBA00022771"/>
    </source>
</evidence>
<keyword evidence="2 4" id="KW-0863">Zinc-finger</keyword>
<dbReference type="PANTHER" id="PTHR46171">
    <property type="entry name" value="GH10160P"/>
    <property type="match status" value="1"/>
</dbReference>
<evidence type="ECO:0000256" key="3">
    <source>
        <dbReference type="ARBA" id="ARBA00022833"/>
    </source>
</evidence>
<evidence type="ECO:0000313" key="7">
    <source>
        <dbReference type="EMBL" id="CAG7819513.1"/>
    </source>
</evidence>
<dbReference type="SMART" id="SM00184">
    <property type="entry name" value="RING"/>
    <property type="match status" value="1"/>
</dbReference>
<dbReference type="Pfam" id="PF13639">
    <property type="entry name" value="zf-RING_2"/>
    <property type="match status" value="1"/>
</dbReference>
<dbReference type="GO" id="GO:0016567">
    <property type="term" value="P:protein ubiquitination"/>
    <property type="evidence" value="ECO:0007669"/>
    <property type="project" value="TreeGrafter"/>
</dbReference>
<dbReference type="PROSITE" id="PS50089">
    <property type="entry name" value="ZF_RING_2"/>
    <property type="match status" value="1"/>
</dbReference>
<dbReference type="OrthoDB" id="8062037at2759"/>
<evidence type="ECO:0000256" key="5">
    <source>
        <dbReference type="SAM" id="MobiDB-lite"/>
    </source>
</evidence>
<dbReference type="PANTHER" id="PTHR46171:SF3">
    <property type="entry name" value="GH10160P"/>
    <property type="match status" value="1"/>
</dbReference>
<dbReference type="InterPro" id="IPR001841">
    <property type="entry name" value="Znf_RING"/>
</dbReference>
<evidence type="ECO:0000259" key="6">
    <source>
        <dbReference type="PROSITE" id="PS50089"/>
    </source>
</evidence>
<keyword evidence="8" id="KW-1185">Reference proteome</keyword>
<sequence length="521" mass="57644">MPISTSREPTAVQTSQPHTPLLQLHQHQQHISNSSSSTTNPLLMFGQPKPMHSVPGPTSPHVTLRHFGSDNSRASAAFHPSSVGNEHRIFDRHYRPGPMNHSPTMYCRQPQPTDDGRKSESPSRKRRRTDVSPVSPGIRPPSAGPSRRASRMTSRNTSYRRMFGEQHNYSYNHLQVPPVASGHRQAVIGPPGIFNFCHQPGAQPSGAPAPTAPPPCLLPCQHIPGSINASGGFFFSQYGTQQQLLQPQTFPHPPPAHHHFLPSGASITPILNNNSSYYNNNNTLHSTMNPHAPVFVPGESRHGLDNQRRSPRHSQPPGGQWNQQRGGTSSNVVAPPAQPPPPPPPVLTHAPPSNYGPLSTTAYPGFLLHFFGQYCWSCRAMFTHPHHHHFHHTPFPLLGTTSQQTPTVSNSTAEAFENENYEALLSLAERLGEAKPRGLSKNEIEQLPTYSVGVSRFTPESREIEQTSCVICMCDFEVRQVLRVLPCSHEFHAKCVDKWLKTNRTCPICRGDASEPFSSFY</sequence>
<dbReference type="FunFam" id="3.30.40.10:FF:000024">
    <property type="entry name" value="RING finger protein 44 isoform X1"/>
    <property type="match status" value="1"/>
</dbReference>
<dbReference type="CDD" id="cd16472">
    <property type="entry name" value="RING-H2_RNF38-like"/>
    <property type="match status" value="1"/>
</dbReference>
<gene>
    <name evidence="7" type="ORF">AFUS01_LOCUS29954</name>
</gene>
<organism evidence="7 8">
    <name type="scientific">Allacma fusca</name>
    <dbReference type="NCBI Taxonomy" id="39272"/>
    <lineage>
        <taxon>Eukaryota</taxon>
        <taxon>Metazoa</taxon>
        <taxon>Ecdysozoa</taxon>
        <taxon>Arthropoda</taxon>
        <taxon>Hexapoda</taxon>
        <taxon>Collembola</taxon>
        <taxon>Symphypleona</taxon>
        <taxon>Sminthuridae</taxon>
        <taxon>Allacma</taxon>
    </lineage>
</organism>
<evidence type="ECO:0000313" key="8">
    <source>
        <dbReference type="Proteomes" id="UP000708208"/>
    </source>
</evidence>
<feature type="region of interest" description="Disordered" evidence="5">
    <location>
        <begin position="26"/>
        <end position="156"/>
    </location>
</feature>
<comment type="caution">
    <text evidence="7">The sequence shown here is derived from an EMBL/GenBank/DDBJ whole genome shotgun (WGS) entry which is preliminary data.</text>
</comment>
<accession>A0A8J2LBX4</accession>
<name>A0A8J2LBX4_9HEXA</name>
<feature type="compositionally biased region" description="Basic and acidic residues" evidence="5">
    <location>
        <begin position="299"/>
        <end position="308"/>
    </location>
</feature>
<feature type="compositionally biased region" description="Basic and acidic residues" evidence="5">
    <location>
        <begin position="85"/>
        <end position="94"/>
    </location>
</feature>
<keyword evidence="1" id="KW-0479">Metal-binding</keyword>